<dbReference type="Proteomes" id="UP000461409">
    <property type="component" value="Unassembled WGS sequence"/>
</dbReference>
<feature type="region of interest" description="Disordered" evidence="1">
    <location>
        <begin position="29"/>
        <end position="53"/>
    </location>
</feature>
<organism evidence="3 4">
    <name type="scientific">Aurantiacibacter rhizosphaerae</name>
    <dbReference type="NCBI Taxonomy" id="2691582"/>
    <lineage>
        <taxon>Bacteria</taxon>
        <taxon>Pseudomonadati</taxon>
        <taxon>Pseudomonadota</taxon>
        <taxon>Alphaproteobacteria</taxon>
        <taxon>Sphingomonadales</taxon>
        <taxon>Erythrobacteraceae</taxon>
        <taxon>Aurantiacibacter</taxon>
    </lineage>
</organism>
<evidence type="ECO:0000313" key="4">
    <source>
        <dbReference type="Proteomes" id="UP000461409"/>
    </source>
</evidence>
<evidence type="ECO:0000256" key="1">
    <source>
        <dbReference type="SAM" id="MobiDB-lite"/>
    </source>
</evidence>
<dbReference type="AlphaFoldDB" id="A0A844XBY9"/>
<evidence type="ECO:0000313" key="3">
    <source>
        <dbReference type="EMBL" id="MWV27138.1"/>
    </source>
</evidence>
<dbReference type="EMBL" id="WUBR01000001">
    <property type="protein sequence ID" value="MWV27138.1"/>
    <property type="molecule type" value="Genomic_DNA"/>
</dbReference>
<keyword evidence="2" id="KW-0732">Signal</keyword>
<evidence type="ECO:0000256" key="2">
    <source>
        <dbReference type="SAM" id="SignalP"/>
    </source>
</evidence>
<sequence length="285" mass="31968">MNSQRMRDLACMVAAGLAMVAGPAWAEESGQGATDAASQSVQRPTPEAPVEGARNFTGVWERYPLPWPTYLHDFDDVPPPDQGPDLKEPYATQWKEQRFARQEAVEAGTPLVDPSTKCLPEGMPSMMQAIYPIEILQTPGQITVLAELFMQTRRIYMDVPMPPVDEIPPSYNGFSAAHWEGDTLVIVTRGVKEDVQFFEIPHSREMTITERFQLGADGKLYLDISIVDPAILQTPYEFRWIYKKSPGYRIPEYVCDNLHDTINPDGTVTLDTSITEVTDEEIEGE</sequence>
<dbReference type="RefSeq" id="WP_160484738.1">
    <property type="nucleotide sequence ID" value="NZ_WUBR01000001.1"/>
</dbReference>
<accession>A0A844XBY9</accession>
<keyword evidence="4" id="KW-1185">Reference proteome</keyword>
<feature type="chain" id="PRO_5032804212" evidence="2">
    <location>
        <begin position="27"/>
        <end position="285"/>
    </location>
</feature>
<name>A0A844XBY9_9SPHN</name>
<protein>
    <submittedName>
        <fullName evidence="3">Uncharacterized protein</fullName>
    </submittedName>
</protein>
<gene>
    <name evidence="3" type="ORF">GRF63_04390</name>
</gene>
<reference evidence="3 4" key="2">
    <citation type="submission" date="2020-02" db="EMBL/GenBank/DDBJ databases">
        <title>Erythrobacter dongmakensis sp. nov., isolated from a tidal mudflat.</title>
        <authorList>
            <person name="Kim I.S."/>
        </authorList>
    </citation>
    <scope>NUCLEOTIDE SEQUENCE [LARGE SCALE GENOMIC DNA]</scope>
    <source>
        <strain evidence="3 4">GH3-10</strain>
    </source>
</reference>
<reference evidence="3 4" key="1">
    <citation type="submission" date="2019-12" db="EMBL/GenBank/DDBJ databases">
        <authorList>
            <person name="Lee S.D."/>
        </authorList>
    </citation>
    <scope>NUCLEOTIDE SEQUENCE [LARGE SCALE GENOMIC DNA]</scope>
    <source>
        <strain evidence="3 4">GH3-10</strain>
    </source>
</reference>
<feature type="signal peptide" evidence="2">
    <location>
        <begin position="1"/>
        <end position="26"/>
    </location>
</feature>
<proteinExistence type="predicted"/>
<comment type="caution">
    <text evidence="3">The sequence shown here is derived from an EMBL/GenBank/DDBJ whole genome shotgun (WGS) entry which is preliminary data.</text>
</comment>